<name>A0A8J3BUG7_9ACTN</name>
<dbReference type="RefSeq" id="WP_189116020.1">
    <property type="nucleotide sequence ID" value="NZ_BMQC01000030.1"/>
</dbReference>
<keyword evidence="2" id="KW-1185">Reference proteome</keyword>
<dbReference type="InterPro" id="IPR028082">
    <property type="entry name" value="Peripla_BP_I"/>
</dbReference>
<proteinExistence type="predicted"/>
<dbReference type="Gene3D" id="3.40.50.2300">
    <property type="match status" value="2"/>
</dbReference>
<dbReference type="CDD" id="cd06268">
    <property type="entry name" value="PBP1_ABC_transporter_LIVBP-like"/>
    <property type="match status" value="1"/>
</dbReference>
<accession>A0A8J3BUG7</accession>
<comment type="caution">
    <text evidence="1">The sequence shown here is derived from an EMBL/GenBank/DDBJ whole genome shotgun (WGS) entry which is preliminary data.</text>
</comment>
<reference evidence="1" key="1">
    <citation type="journal article" date="2014" name="Int. J. Syst. Evol. Microbiol.">
        <title>Complete genome sequence of Corynebacterium casei LMG S-19264T (=DSM 44701T), isolated from a smear-ripened cheese.</title>
        <authorList>
            <consortium name="US DOE Joint Genome Institute (JGI-PGF)"/>
            <person name="Walter F."/>
            <person name="Albersmeier A."/>
            <person name="Kalinowski J."/>
            <person name="Ruckert C."/>
        </authorList>
    </citation>
    <scope>NUCLEOTIDE SEQUENCE</scope>
    <source>
        <strain evidence="1">JCM 3091</strain>
    </source>
</reference>
<protein>
    <submittedName>
        <fullName evidence="1">Uncharacterized protein</fullName>
    </submittedName>
</protein>
<reference evidence="1" key="2">
    <citation type="submission" date="2020-09" db="EMBL/GenBank/DDBJ databases">
        <authorList>
            <person name="Sun Q."/>
            <person name="Ohkuma M."/>
        </authorList>
    </citation>
    <scope>NUCLEOTIDE SEQUENCE</scope>
    <source>
        <strain evidence="1">JCM 3091</strain>
    </source>
</reference>
<evidence type="ECO:0000313" key="2">
    <source>
        <dbReference type="Proteomes" id="UP000662200"/>
    </source>
</evidence>
<dbReference type="AlphaFoldDB" id="A0A8J3BUG7"/>
<organism evidence="1 2">
    <name type="scientific">Pilimelia terevasa</name>
    <dbReference type="NCBI Taxonomy" id="53372"/>
    <lineage>
        <taxon>Bacteria</taxon>
        <taxon>Bacillati</taxon>
        <taxon>Actinomycetota</taxon>
        <taxon>Actinomycetes</taxon>
        <taxon>Micromonosporales</taxon>
        <taxon>Micromonosporaceae</taxon>
        <taxon>Pilimelia</taxon>
    </lineage>
</organism>
<dbReference type="Proteomes" id="UP000662200">
    <property type="component" value="Unassembled WGS sequence"/>
</dbReference>
<gene>
    <name evidence="1" type="ORF">GCM10010124_41090</name>
</gene>
<sequence length="878" mass="97226">MPAHPRRYEYRMRRASRGRWSATEDELAGLRFPGAAELVGHLDFLVRRPYLFWRDRLLPIVTLARDGDRPSPLDSIERRLLREDQAVLPYARVGGLGTGPRGDLLALLDLIGSATAQLNERRGRGPRLRFPLYRLGYWLTALEVPAGPDAHNRYDLVRQLLEVHFVKSVRLPVDRAQFEAIAAEVSGWWALLGLGVAPARRWVMEHLWYPPKWFANYPLGSGDGGTGFLGRAAGMRAAGEEAVARMVVAAFLHDLRRAYRRRRPAYPMLLVESADDAAAWLVALIAECRDVETPPRRRGRLAVHWDPLLVVESRPWQEGDAAVGWLRPGDAQAAFPQWLRGWGRSDEARRWRMRLRIPPGPASEDSIDRLRKEGLPTVRRRTTLWVAGLLLVAATAVGVTFNERRCEPWWSPRLSTTMTLVQDGRQQCVGLSRDSRPFTPDGEMAKVYGVIEVQNRRVTRDAGKTGRYVSVVYLSTLTAESDDLEGQRSTIEELRGIAVAQKKSSTPMRILFANIGSDLTRAAQTAREIASAADRERIVAVVGLGISHRGARQARDLLIAEGIPVAGTLVSASDLATPADGYHQVGPPNARLAEVAAEQLRAMAGNRSRNERPRVHITYLEDPDDTYSKDLADKVAAELKDRFQTDSAPYAMQLPATDPRSAMAVGQAACGYDLAFFAGRDASFGEYLTGLRGCRTQVLAGDAVIRFILDGKLGLDHPGRTIRYLAMASMLSWRATCGEGTDPRGFLGEYEASFGVSDADPATCNRLNDGQAMMAFDAVDLVARASVGLPTGRWGEPYWWGHPWGEIVTNSGQETTRRWRRQVASQLDLLGWKGAPGLTGWLSYTAPNPFPVKKLTLVIEATAGKGTTRTVLVRRSGR</sequence>
<dbReference type="EMBL" id="BMQC01000030">
    <property type="protein sequence ID" value="GGK44022.1"/>
    <property type="molecule type" value="Genomic_DNA"/>
</dbReference>
<evidence type="ECO:0000313" key="1">
    <source>
        <dbReference type="EMBL" id="GGK44022.1"/>
    </source>
</evidence>
<dbReference type="SUPFAM" id="SSF53822">
    <property type="entry name" value="Periplasmic binding protein-like I"/>
    <property type="match status" value="1"/>
</dbReference>